<protein>
    <submittedName>
        <fullName evidence="6">Uncharacterized protein</fullName>
    </submittedName>
</protein>
<gene>
    <name evidence="6" type="ORF">KASA_0J03025G</name>
</gene>
<dbReference type="AlphaFoldDB" id="A0A1X7R8L5"/>
<feature type="domain" description="Tag1 N-terminal" evidence="3">
    <location>
        <begin position="80"/>
        <end position="270"/>
    </location>
</feature>
<evidence type="ECO:0000259" key="4">
    <source>
        <dbReference type="Pfam" id="PF22786"/>
    </source>
</evidence>
<dbReference type="Pfam" id="PF22786">
    <property type="entry name" value="Tag1_C"/>
    <property type="match status" value="1"/>
</dbReference>
<feature type="compositionally biased region" description="Polar residues" evidence="1">
    <location>
        <begin position="15"/>
        <end position="26"/>
    </location>
</feature>
<evidence type="ECO:0000313" key="6">
    <source>
        <dbReference type="EMBL" id="SMN21952.1"/>
    </source>
</evidence>
<evidence type="ECO:0000256" key="2">
    <source>
        <dbReference type="SAM" id="Phobius"/>
    </source>
</evidence>
<feature type="domain" description="Tag1 middle barrel-like" evidence="5">
    <location>
        <begin position="288"/>
        <end position="457"/>
    </location>
</feature>
<keyword evidence="7" id="KW-1185">Reference proteome</keyword>
<organism evidence="6 7">
    <name type="scientific">Maudiozyma saulgeensis</name>
    <dbReference type="NCBI Taxonomy" id="1789683"/>
    <lineage>
        <taxon>Eukaryota</taxon>
        <taxon>Fungi</taxon>
        <taxon>Dikarya</taxon>
        <taxon>Ascomycota</taxon>
        <taxon>Saccharomycotina</taxon>
        <taxon>Saccharomycetes</taxon>
        <taxon>Saccharomycetales</taxon>
        <taxon>Saccharomycetaceae</taxon>
        <taxon>Maudiozyma</taxon>
    </lineage>
</organism>
<sequence>MLEDDLETQPLLGGPQTNTRDGVIQPATQRLTNLPNDRRKSKNYSNCLRKVHLMILGAFFVGIAFMFITCRITTFVKHTPTVDEVQDNVFQISDVEVRDVTIDGWRESKNNPTLDNDNGKYLQVTVQANYMINYDRLQNSSLAIDPQKVENFKFVAENLVKTLCIDLNNSTTFHNVNNKNFALANVLVQNPVCVSLLNGTVTPLNVTLLVQPNMKNIMSVLKKILSHKYEGLQLWSRVSVTLYKQSIMKLDIKLATLPRVKIDWTKVFEWNKLEDQFLRYLDKNLEIPKVQQLQVTDDSEQYFDVQIQTTPLRILDKLLTDNKWIHIPQNTIIPHLKWSIRLPDCFNECTIEVPTLECHSSKFDLRQNESLTIYNRLGGPLPRELLSHVCSSDEENTVTPLTMILNELMNDSLSCGIELKGAIADMSHLTVQNEEDMLLPPDILQSFFHELDYFPISINTTFNATDILRVITIDNMRLIWSDNRLRMVGTMIASIDLAFYNTQEERLAVHNIKGNLEIYHTGTHFLSIPMTVWTKSTSEIRHDEDNNNSTFIDVTFDIKDDDMKVIDRGELSEVFNEIFFKGETRVTFDSILDVVVESVLGEVVITGLKASGETLVH</sequence>
<reference evidence="6 7" key="1">
    <citation type="submission" date="2017-04" db="EMBL/GenBank/DDBJ databases">
        <authorList>
            <person name="Afonso C.L."/>
            <person name="Miller P.J."/>
            <person name="Scott M.A."/>
            <person name="Spackman E."/>
            <person name="Goraichik I."/>
            <person name="Dimitrov K.M."/>
            <person name="Suarez D.L."/>
            <person name="Swayne D.E."/>
        </authorList>
    </citation>
    <scope>NUCLEOTIDE SEQUENCE [LARGE SCALE GENOMIC DNA]</scope>
</reference>
<feature type="transmembrane region" description="Helical" evidence="2">
    <location>
        <begin position="47"/>
        <end position="68"/>
    </location>
</feature>
<dbReference type="Pfam" id="PF22787">
    <property type="entry name" value="Tag1_M"/>
    <property type="match status" value="1"/>
</dbReference>
<evidence type="ECO:0000313" key="7">
    <source>
        <dbReference type="Proteomes" id="UP000196158"/>
    </source>
</evidence>
<dbReference type="STRING" id="1789683.A0A1X7R8L5"/>
<dbReference type="Pfam" id="PF20775">
    <property type="entry name" value="Tag1_N"/>
    <property type="match status" value="1"/>
</dbReference>
<name>A0A1X7R8L5_9SACH</name>
<dbReference type="EMBL" id="FXLY01000009">
    <property type="protein sequence ID" value="SMN21952.1"/>
    <property type="molecule type" value="Genomic_DNA"/>
</dbReference>
<feature type="domain" description="Tag1 C-terminal" evidence="4">
    <location>
        <begin position="504"/>
        <end position="617"/>
    </location>
</feature>
<keyword evidence="2" id="KW-0812">Transmembrane</keyword>
<dbReference type="Proteomes" id="UP000196158">
    <property type="component" value="Unassembled WGS sequence"/>
</dbReference>
<proteinExistence type="predicted"/>
<dbReference type="InterPro" id="IPR055011">
    <property type="entry name" value="Tag1_C"/>
</dbReference>
<keyword evidence="2" id="KW-0472">Membrane</keyword>
<evidence type="ECO:0000259" key="5">
    <source>
        <dbReference type="Pfam" id="PF22787"/>
    </source>
</evidence>
<dbReference type="InterPro" id="IPR055012">
    <property type="entry name" value="Tag1_N"/>
</dbReference>
<feature type="region of interest" description="Disordered" evidence="1">
    <location>
        <begin position="1"/>
        <end position="26"/>
    </location>
</feature>
<dbReference type="InterPro" id="IPR055010">
    <property type="entry name" value="Tag1_M"/>
</dbReference>
<evidence type="ECO:0000256" key="1">
    <source>
        <dbReference type="SAM" id="MobiDB-lite"/>
    </source>
</evidence>
<keyword evidence="2" id="KW-1133">Transmembrane helix</keyword>
<dbReference type="OrthoDB" id="5596576at2759"/>
<accession>A0A1X7R8L5</accession>
<evidence type="ECO:0000259" key="3">
    <source>
        <dbReference type="Pfam" id="PF20775"/>
    </source>
</evidence>